<sequence>MARIRSTEEEAARVAKREARREANQIKRAARKAFESTDPASIQARLKARQFRDDVNLRLNAIREQILGRHPLFEGDLLISESGIARLSDLDMLASMGGGALGGVHDGSTLVYWTDGNVLNLDPSKAGSMVYLGAGVVSLKQISPSGKLKYKSQEYIAGRNTGSIGDAELYAITSAIGLAIQVAKKADSQTQRVRILTDRCGILQGIPTGHSPLGPFTSPRLALQDLYEGAAWLTAQGIKLELAWVKGHDKSKGNKLADKAARRASQTQAKLSLAQASDAGEEPGIKVEAPAMFVEKGAAWKDEWLWRANKNFLVRSGKAIDGVGG</sequence>
<comment type="caution">
    <text evidence="3">The sequence shown here is derived from an EMBL/GenBank/DDBJ whole genome shotgun (WGS) entry which is preliminary data.</text>
</comment>
<dbReference type="InterPro" id="IPR036397">
    <property type="entry name" value="RNaseH_sf"/>
</dbReference>
<dbReference type="InterPro" id="IPR002156">
    <property type="entry name" value="RNaseH_domain"/>
</dbReference>
<feature type="region of interest" description="Disordered" evidence="1">
    <location>
        <begin position="1"/>
        <end position="22"/>
    </location>
</feature>
<evidence type="ECO:0000313" key="4">
    <source>
        <dbReference type="Proteomes" id="UP000799777"/>
    </source>
</evidence>
<keyword evidence="4" id="KW-1185">Reference proteome</keyword>
<accession>A0A9P4LH06</accession>
<reference evidence="3" key="1">
    <citation type="journal article" date="2020" name="Stud. Mycol.">
        <title>101 Dothideomycetes genomes: a test case for predicting lifestyles and emergence of pathogens.</title>
        <authorList>
            <person name="Haridas S."/>
            <person name="Albert R."/>
            <person name="Binder M."/>
            <person name="Bloem J."/>
            <person name="Labutti K."/>
            <person name="Salamov A."/>
            <person name="Andreopoulos B."/>
            <person name="Baker S."/>
            <person name="Barry K."/>
            <person name="Bills G."/>
            <person name="Bluhm B."/>
            <person name="Cannon C."/>
            <person name="Castanera R."/>
            <person name="Culley D."/>
            <person name="Daum C."/>
            <person name="Ezra D."/>
            <person name="Gonzalez J."/>
            <person name="Henrissat B."/>
            <person name="Kuo A."/>
            <person name="Liang C."/>
            <person name="Lipzen A."/>
            <person name="Lutzoni F."/>
            <person name="Magnuson J."/>
            <person name="Mondo S."/>
            <person name="Nolan M."/>
            <person name="Ohm R."/>
            <person name="Pangilinan J."/>
            <person name="Park H.-J."/>
            <person name="Ramirez L."/>
            <person name="Alfaro M."/>
            <person name="Sun H."/>
            <person name="Tritt A."/>
            <person name="Yoshinaga Y."/>
            <person name="Zwiers L.-H."/>
            <person name="Turgeon B."/>
            <person name="Goodwin S."/>
            <person name="Spatafora J."/>
            <person name="Crous P."/>
            <person name="Grigoriev I."/>
        </authorList>
    </citation>
    <scope>NUCLEOTIDE SEQUENCE</scope>
    <source>
        <strain evidence="3">CBS 110217</strain>
    </source>
</reference>
<evidence type="ECO:0000256" key="1">
    <source>
        <dbReference type="SAM" id="MobiDB-lite"/>
    </source>
</evidence>
<gene>
    <name evidence="3" type="ORF">EK21DRAFT_92585</name>
</gene>
<dbReference type="OrthoDB" id="4729724at2759"/>
<evidence type="ECO:0000313" key="3">
    <source>
        <dbReference type="EMBL" id="KAF2026251.1"/>
    </source>
</evidence>
<dbReference type="Pfam" id="PF00075">
    <property type="entry name" value="RNase_H"/>
    <property type="match status" value="1"/>
</dbReference>
<organism evidence="3 4">
    <name type="scientific">Setomelanomma holmii</name>
    <dbReference type="NCBI Taxonomy" id="210430"/>
    <lineage>
        <taxon>Eukaryota</taxon>
        <taxon>Fungi</taxon>
        <taxon>Dikarya</taxon>
        <taxon>Ascomycota</taxon>
        <taxon>Pezizomycotina</taxon>
        <taxon>Dothideomycetes</taxon>
        <taxon>Pleosporomycetidae</taxon>
        <taxon>Pleosporales</taxon>
        <taxon>Pleosporineae</taxon>
        <taxon>Phaeosphaeriaceae</taxon>
        <taxon>Setomelanomma</taxon>
    </lineage>
</organism>
<dbReference type="GO" id="GO:0004523">
    <property type="term" value="F:RNA-DNA hybrid ribonuclease activity"/>
    <property type="evidence" value="ECO:0007669"/>
    <property type="project" value="InterPro"/>
</dbReference>
<dbReference type="PROSITE" id="PS50879">
    <property type="entry name" value="RNASE_H_1"/>
    <property type="match status" value="1"/>
</dbReference>
<dbReference type="GO" id="GO:0003676">
    <property type="term" value="F:nucleic acid binding"/>
    <property type="evidence" value="ECO:0007669"/>
    <property type="project" value="InterPro"/>
</dbReference>
<proteinExistence type="predicted"/>
<dbReference type="AlphaFoldDB" id="A0A9P4LH06"/>
<dbReference type="InterPro" id="IPR012337">
    <property type="entry name" value="RNaseH-like_sf"/>
</dbReference>
<dbReference type="SUPFAM" id="SSF53098">
    <property type="entry name" value="Ribonuclease H-like"/>
    <property type="match status" value="1"/>
</dbReference>
<dbReference type="Gene3D" id="3.30.420.10">
    <property type="entry name" value="Ribonuclease H-like superfamily/Ribonuclease H"/>
    <property type="match status" value="1"/>
</dbReference>
<dbReference type="EMBL" id="ML978247">
    <property type="protein sequence ID" value="KAF2026251.1"/>
    <property type="molecule type" value="Genomic_DNA"/>
</dbReference>
<name>A0A9P4LH06_9PLEO</name>
<evidence type="ECO:0000259" key="2">
    <source>
        <dbReference type="PROSITE" id="PS50879"/>
    </source>
</evidence>
<feature type="domain" description="RNase H type-1" evidence="2">
    <location>
        <begin position="106"/>
        <end position="266"/>
    </location>
</feature>
<protein>
    <recommendedName>
        <fullName evidence="2">RNase H type-1 domain-containing protein</fullName>
    </recommendedName>
</protein>
<dbReference type="Proteomes" id="UP000799777">
    <property type="component" value="Unassembled WGS sequence"/>
</dbReference>